<feature type="transmembrane region" description="Helical" evidence="1">
    <location>
        <begin position="28"/>
        <end position="47"/>
    </location>
</feature>
<evidence type="ECO:0000256" key="1">
    <source>
        <dbReference type="SAM" id="Phobius"/>
    </source>
</evidence>
<keyword evidence="1" id="KW-1133">Transmembrane helix</keyword>
<dbReference type="Proteomes" id="UP001168821">
    <property type="component" value="Unassembled WGS sequence"/>
</dbReference>
<dbReference type="EMBL" id="JALNTZ010000007">
    <property type="protein sequence ID" value="KAJ3645109.1"/>
    <property type="molecule type" value="Genomic_DNA"/>
</dbReference>
<accession>A0AA38HX63</accession>
<sequence>MQFSSTLFTALIIFQAHTYHKMSAQTPHYLLSTLLIFVIATLAFSSARPNHFGEGNQVVAEQDGNNLLDPGLKPWQLELLAQRLSEISSQTGGDYAWDRSLRSPEAKRQSRYRQCYFNPISCFRK</sequence>
<proteinExistence type="predicted"/>
<keyword evidence="1" id="KW-0812">Transmembrane</keyword>
<evidence type="ECO:0000313" key="3">
    <source>
        <dbReference type="Proteomes" id="UP001168821"/>
    </source>
</evidence>
<dbReference type="AlphaFoldDB" id="A0AA38HX63"/>
<keyword evidence="1" id="KW-0472">Membrane</keyword>
<organism evidence="2 3">
    <name type="scientific">Zophobas morio</name>
    <dbReference type="NCBI Taxonomy" id="2755281"/>
    <lineage>
        <taxon>Eukaryota</taxon>
        <taxon>Metazoa</taxon>
        <taxon>Ecdysozoa</taxon>
        <taxon>Arthropoda</taxon>
        <taxon>Hexapoda</taxon>
        <taxon>Insecta</taxon>
        <taxon>Pterygota</taxon>
        <taxon>Neoptera</taxon>
        <taxon>Endopterygota</taxon>
        <taxon>Coleoptera</taxon>
        <taxon>Polyphaga</taxon>
        <taxon>Cucujiformia</taxon>
        <taxon>Tenebrionidae</taxon>
        <taxon>Zophobas</taxon>
    </lineage>
</organism>
<comment type="caution">
    <text evidence="2">The sequence shown here is derived from an EMBL/GenBank/DDBJ whole genome shotgun (WGS) entry which is preliminary data.</text>
</comment>
<evidence type="ECO:0000313" key="2">
    <source>
        <dbReference type="EMBL" id="KAJ3645109.1"/>
    </source>
</evidence>
<reference evidence="2" key="1">
    <citation type="journal article" date="2023" name="G3 (Bethesda)">
        <title>Whole genome assemblies of Zophobas morio and Tenebrio molitor.</title>
        <authorList>
            <person name="Kaur S."/>
            <person name="Stinson S.A."/>
            <person name="diCenzo G.C."/>
        </authorList>
    </citation>
    <scope>NUCLEOTIDE SEQUENCE</scope>
    <source>
        <strain evidence="2">QUZm001</strain>
    </source>
</reference>
<protein>
    <submittedName>
        <fullName evidence="2">Uncharacterized protein</fullName>
    </submittedName>
</protein>
<keyword evidence="3" id="KW-1185">Reference proteome</keyword>
<gene>
    <name evidence="2" type="ORF">Zmor_022796</name>
</gene>
<name>A0AA38HX63_9CUCU</name>